<name>A0AA38LR63_9TREE</name>
<dbReference type="PROSITE" id="PS00108">
    <property type="entry name" value="PROTEIN_KINASE_ST"/>
    <property type="match status" value="1"/>
</dbReference>
<feature type="domain" description="Protein kinase" evidence="1">
    <location>
        <begin position="18"/>
        <end position="276"/>
    </location>
</feature>
<organism evidence="2 3">
    <name type="scientific">Dioszegia hungarica</name>
    <dbReference type="NCBI Taxonomy" id="4972"/>
    <lineage>
        <taxon>Eukaryota</taxon>
        <taxon>Fungi</taxon>
        <taxon>Dikarya</taxon>
        <taxon>Basidiomycota</taxon>
        <taxon>Agaricomycotina</taxon>
        <taxon>Tremellomycetes</taxon>
        <taxon>Tremellales</taxon>
        <taxon>Bulleribasidiaceae</taxon>
        <taxon>Dioszegia</taxon>
    </lineage>
</organism>
<dbReference type="InterPro" id="IPR011009">
    <property type="entry name" value="Kinase-like_dom_sf"/>
</dbReference>
<dbReference type="EMBL" id="JAKWFO010000008">
    <property type="protein sequence ID" value="KAI9634032.1"/>
    <property type="molecule type" value="Genomic_DNA"/>
</dbReference>
<evidence type="ECO:0000313" key="3">
    <source>
        <dbReference type="Proteomes" id="UP001164286"/>
    </source>
</evidence>
<dbReference type="InterPro" id="IPR000719">
    <property type="entry name" value="Prot_kinase_dom"/>
</dbReference>
<keyword evidence="2" id="KW-0418">Kinase</keyword>
<evidence type="ECO:0000259" key="1">
    <source>
        <dbReference type="PROSITE" id="PS50011"/>
    </source>
</evidence>
<keyword evidence="3" id="KW-1185">Reference proteome</keyword>
<accession>A0AA38LR63</accession>
<dbReference type="GO" id="GO:0005524">
    <property type="term" value="F:ATP binding"/>
    <property type="evidence" value="ECO:0007669"/>
    <property type="project" value="InterPro"/>
</dbReference>
<gene>
    <name evidence="2" type="ORF">MKK02DRAFT_17225</name>
</gene>
<dbReference type="PANTHER" id="PTHR24347">
    <property type="entry name" value="SERINE/THREONINE-PROTEIN KINASE"/>
    <property type="match status" value="1"/>
</dbReference>
<dbReference type="GO" id="GO:0004672">
    <property type="term" value="F:protein kinase activity"/>
    <property type="evidence" value="ECO:0007669"/>
    <property type="project" value="InterPro"/>
</dbReference>
<dbReference type="PROSITE" id="PS50011">
    <property type="entry name" value="PROTEIN_KINASE_DOM"/>
    <property type="match status" value="1"/>
</dbReference>
<dbReference type="Gene3D" id="3.30.200.20">
    <property type="entry name" value="Phosphorylase Kinase, domain 1"/>
    <property type="match status" value="1"/>
</dbReference>
<dbReference type="Gene3D" id="1.10.510.10">
    <property type="entry name" value="Transferase(Phosphotransferase) domain 1"/>
    <property type="match status" value="1"/>
</dbReference>
<dbReference type="GeneID" id="77724958"/>
<dbReference type="FunFam" id="1.10.510.10:FF:000257">
    <property type="entry name" value="Calcium/calmodulin-dependent protein kinase type I"/>
    <property type="match status" value="1"/>
</dbReference>
<dbReference type="AlphaFoldDB" id="A0AA38LR63"/>
<keyword evidence="2" id="KW-0808">Transferase</keyword>
<dbReference type="CDD" id="cd05117">
    <property type="entry name" value="STKc_CAMK"/>
    <property type="match status" value="1"/>
</dbReference>
<dbReference type="InterPro" id="IPR008271">
    <property type="entry name" value="Ser/Thr_kinase_AS"/>
</dbReference>
<dbReference type="Proteomes" id="UP001164286">
    <property type="component" value="Unassembled WGS sequence"/>
</dbReference>
<proteinExistence type="predicted"/>
<comment type="caution">
    <text evidence="2">The sequence shown here is derived from an EMBL/GenBank/DDBJ whole genome shotgun (WGS) entry which is preliminary data.</text>
</comment>
<sequence length="410" mass="46214">MQTPTQKPKAPATVPCQYKTGKTLGSAVVKECVHIGTGEYYACKVLNKKFLLGREHMVRNEINVLKRVSAGHRHIVSLHDFFETTHNLYLVFDLCTGGELFDRICARGSYFEKDAAQIIRTVTDAVKYLHDQGIVHRDLKPENILFKSKEENSDLLLADFGLSKVLEEDNFSILTTTCGTPGYMAPEIFKKAGHGKPVDIWAIGVITYFLLCGYTPFDRDSQYEEMQAICRGDYKFEPVKYWQNVSQPARDFVRACLTVDPANRPTSAELLQHPWLKMYEQPATAAAAGEDKGTDLLPNVKAGFDARKTFRRAVMGMMAVNRLKEGGAERHNTIGGQTAKEKEAMRAEIEQRKQEAEHVSCPAICVSVGRELMRRRRTSRRYWRGQVSKSVAHEDTVEYPRIMTSPGIAA</sequence>
<reference evidence="2" key="1">
    <citation type="journal article" date="2022" name="G3 (Bethesda)">
        <title>High quality genome of the basidiomycete yeast Dioszegia hungarica PDD-24b-2 isolated from cloud water.</title>
        <authorList>
            <person name="Jarrige D."/>
            <person name="Haridas S."/>
            <person name="Bleykasten-Grosshans C."/>
            <person name="Joly M."/>
            <person name="Nadalig T."/>
            <person name="Sancelme M."/>
            <person name="Vuilleumier S."/>
            <person name="Grigoriev I.V."/>
            <person name="Amato P."/>
            <person name="Bringel F."/>
        </authorList>
    </citation>
    <scope>NUCLEOTIDE SEQUENCE</scope>
    <source>
        <strain evidence="2">PDD-24b-2</strain>
    </source>
</reference>
<protein>
    <submittedName>
        <fullName evidence="2">Calmodulin-dependent protein kinase</fullName>
    </submittedName>
</protein>
<evidence type="ECO:0000313" key="2">
    <source>
        <dbReference type="EMBL" id="KAI9634032.1"/>
    </source>
</evidence>
<dbReference type="SUPFAM" id="SSF56112">
    <property type="entry name" value="Protein kinase-like (PK-like)"/>
    <property type="match status" value="1"/>
</dbReference>
<dbReference type="RefSeq" id="XP_052943809.1">
    <property type="nucleotide sequence ID" value="XM_053085757.1"/>
</dbReference>
<dbReference type="Pfam" id="PF00069">
    <property type="entry name" value="Pkinase"/>
    <property type="match status" value="1"/>
</dbReference>
<dbReference type="SMART" id="SM00220">
    <property type="entry name" value="S_TKc"/>
    <property type="match status" value="1"/>
</dbReference>